<evidence type="ECO:0000256" key="11">
    <source>
        <dbReference type="RuleBase" id="RU003694"/>
    </source>
</evidence>
<dbReference type="Proteomes" id="UP000256601">
    <property type="component" value="Unassembled WGS sequence"/>
</dbReference>
<dbReference type="GO" id="GO:0006633">
    <property type="term" value="P:fatty acid biosynthetic process"/>
    <property type="evidence" value="ECO:0007669"/>
    <property type="project" value="UniProtKB-KW"/>
</dbReference>
<dbReference type="InterPro" id="IPR020841">
    <property type="entry name" value="PKS_Beta-ketoAc_synthase_dom"/>
</dbReference>
<dbReference type="NCBIfam" id="TIGR03150">
    <property type="entry name" value="fabF"/>
    <property type="match status" value="1"/>
</dbReference>
<evidence type="ECO:0000256" key="6">
    <source>
        <dbReference type="ARBA" id="ARBA00023160"/>
    </source>
</evidence>
<dbReference type="NCBIfam" id="NF005589">
    <property type="entry name" value="PRK07314.1"/>
    <property type="match status" value="1"/>
</dbReference>
<dbReference type="PANTHER" id="PTHR11712:SF336">
    <property type="entry name" value="3-OXOACYL-[ACYL-CARRIER-PROTEIN] SYNTHASE, MITOCHONDRIAL"/>
    <property type="match status" value="1"/>
</dbReference>
<dbReference type="SUPFAM" id="SSF53901">
    <property type="entry name" value="Thiolase-like"/>
    <property type="match status" value="2"/>
</dbReference>
<evidence type="ECO:0000256" key="2">
    <source>
        <dbReference type="ARBA" id="ARBA00022516"/>
    </source>
</evidence>
<dbReference type="VEuPathDB" id="FungiDB:YALI1_F38317g"/>
<evidence type="ECO:0000256" key="7">
    <source>
        <dbReference type="ARBA" id="ARBA00023315"/>
    </source>
</evidence>
<evidence type="ECO:0000256" key="9">
    <source>
        <dbReference type="PIRNR" id="PIRNR000447"/>
    </source>
</evidence>
<dbReference type="Pfam" id="PF02801">
    <property type="entry name" value="Ketoacyl-synt_C"/>
    <property type="match status" value="1"/>
</dbReference>
<dbReference type="CDD" id="cd00834">
    <property type="entry name" value="KAS_I_II"/>
    <property type="match status" value="1"/>
</dbReference>
<gene>
    <name evidence="13" type="ORF">B0I71DRAFT_126820</name>
</gene>
<reference evidence="13 14" key="1">
    <citation type="submission" date="2018-07" db="EMBL/GenBank/DDBJ databases">
        <title>Draft Genome Assemblies for Five Robust Yarrowia lipolytica Strains Exhibiting High Lipid Production and Pentose Sugar Utilization and Sugar Alcohol Secretion from Undetoxified Lignocellulosic Biomass Hydrolysates.</title>
        <authorList>
            <consortium name="DOE Joint Genome Institute"/>
            <person name="Walker C."/>
            <person name="Ryu S."/>
            <person name="Na H."/>
            <person name="Zane M."/>
            <person name="LaButti K."/>
            <person name="Lipzen A."/>
            <person name="Haridas S."/>
            <person name="Barry K."/>
            <person name="Grigoriev I.V."/>
            <person name="Quarterman J."/>
            <person name="Slininger P."/>
            <person name="Dien B."/>
            <person name="Trinh C.T."/>
        </authorList>
    </citation>
    <scope>NUCLEOTIDE SEQUENCE [LARGE SCALE GENOMIC DNA]</scope>
    <source>
        <strain evidence="13 14">YB392</strain>
    </source>
</reference>
<dbReference type="GO" id="GO:0004315">
    <property type="term" value="F:3-oxoacyl-[acyl-carrier-protein] synthase activity"/>
    <property type="evidence" value="ECO:0007669"/>
    <property type="project" value="UniProtKB-EC"/>
</dbReference>
<comment type="catalytic activity">
    <reaction evidence="8">
        <text>a fatty acyl-[ACP] + malonyl-[ACP] + H(+) = a 3-oxoacyl-[ACP] + holo-[ACP] + CO2</text>
        <dbReference type="Rhea" id="RHEA:22836"/>
        <dbReference type="Rhea" id="RHEA-COMP:9623"/>
        <dbReference type="Rhea" id="RHEA-COMP:9685"/>
        <dbReference type="Rhea" id="RHEA-COMP:9916"/>
        <dbReference type="Rhea" id="RHEA-COMP:14125"/>
        <dbReference type="ChEBI" id="CHEBI:15378"/>
        <dbReference type="ChEBI" id="CHEBI:16526"/>
        <dbReference type="ChEBI" id="CHEBI:64479"/>
        <dbReference type="ChEBI" id="CHEBI:78449"/>
        <dbReference type="ChEBI" id="CHEBI:78776"/>
        <dbReference type="ChEBI" id="CHEBI:138651"/>
        <dbReference type="EC" id="2.3.1.41"/>
    </reaction>
</comment>
<dbReference type="Gene3D" id="3.40.47.10">
    <property type="match status" value="1"/>
</dbReference>
<dbReference type="InterPro" id="IPR000794">
    <property type="entry name" value="Beta-ketoacyl_synthase"/>
</dbReference>
<keyword evidence="2 9" id="KW-0444">Lipid biosynthesis</keyword>
<evidence type="ECO:0000256" key="5">
    <source>
        <dbReference type="ARBA" id="ARBA00023098"/>
    </source>
</evidence>
<protein>
    <recommendedName>
        <fullName evidence="9">3-oxoacyl-[acyl-carrier-protein] synthase</fullName>
    </recommendedName>
</protein>
<evidence type="ECO:0000256" key="4">
    <source>
        <dbReference type="ARBA" id="ARBA00022832"/>
    </source>
</evidence>
<evidence type="ECO:0000313" key="13">
    <source>
        <dbReference type="EMBL" id="RDW28876.1"/>
    </source>
</evidence>
<accession>A0A371CF09</accession>
<keyword evidence="4" id="KW-0276">Fatty acid metabolism</keyword>
<dbReference type="AlphaFoldDB" id="A0A371CF09"/>
<dbReference type="GO" id="GO:0005739">
    <property type="term" value="C:mitochondrion"/>
    <property type="evidence" value="ECO:0007669"/>
    <property type="project" value="TreeGrafter"/>
</dbReference>
<dbReference type="InterPro" id="IPR018201">
    <property type="entry name" value="Ketoacyl_synth_AS"/>
</dbReference>
<comment type="similarity">
    <text evidence="1 9 11">Belongs to the thiolase-like superfamily. Beta-ketoacyl-ACP synthases family.</text>
</comment>
<keyword evidence="6 9" id="KW-0275">Fatty acid biosynthesis</keyword>
<keyword evidence="5" id="KW-0443">Lipid metabolism</keyword>
<dbReference type="PIRSF" id="PIRSF000447">
    <property type="entry name" value="KAS_II"/>
    <property type="match status" value="1"/>
</dbReference>
<dbReference type="VEuPathDB" id="FungiDB:YALI0_F30679g"/>
<evidence type="ECO:0000259" key="12">
    <source>
        <dbReference type="PROSITE" id="PS52004"/>
    </source>
</evidence>
<keyword evidence="3 9" id="KW-0808">Transferase</keyword>
<keyword evidence="7" id="KW-0012">Acyltransferase</keyword>
<proteinExistence type="inferred from homology"/>
<sequence length="420" mass="43701">MTRVVVTGLGLVSPLGVGVKQAWNRLIAGKSGIVALDERFDALSCRVGGVVPQDEWSEASSANLAAGEIKRVPLFAQYAMVAAQEAVNDSKLLADAGESAKHTDIGCSIGTGIANMAELADTVTAFNNKGPRGISPLFVPRIIANMGAGHVSMRFGLQGPNHSVSTACATGAHSIGDAANFIRLGYAKAMIAGSTEACMHPIALGGFARAKSVATKWNDSPSEASRPFDKDRGGFVMGEGSAVLVLEEYEHAVARGAPIYAEVCGYGLSGDAHHITAPPDDGNGAYRAMKQALKQANVSADKIDYVNAHATSTPLGDAAENAALTQLFEGRNLSDIAVSSTKGAIGHLLGGAGSVEALFTIKALETGDLPPTLNLNELSDPDVFKFNFVPKETQHRDVRYALNNSFGFGGTNSSLLFGKV</sequence>
<dbReference type="PANTHER" id="PTHR11712">
    <property type="entry name" value="POLYKETIDE SYNTHASE-RELATED"/>
    <property type="match status" value="1"/>
</dbReference>
<dbReference type="SMART" id="SM00825">
    <property type="entry name" value="PKS_KS"/>
    <property type="match status" value="1"/>
</dbReference>
<evidence type="ECO:0000313" key="14">
    <source>
        <dbReference type="Proteomes" id="UP000256601"/>
    </source>
</evidence>
<dbReference type="InterPro" id="IPR017568">
    <property type="entry name" value="3-oxoacyl-ACP_synth-2"/>
</dbReference>
<dbReference type="InterPro" id="IPR016039">
    <property type="entry name" value="Thiolase-like"/>
</dbReference>
<evidence type="ECO:0000256" key="1">
    <source>
        <dbReference type="ARBA" id="ARBA00008467"/>
    </source>
</evidence>
<name>A0A371CF09_YARLL</name>
<dbReference type="Pfam" id="PF00109">
    <property type="entry name" value="ketoacyl-synt"/>
    <property type="match status" value="1"/>
</dbReference>
<dbReference type="OrthoDB" id="5334845at2759"/>
<evidence type="ECO:0000256" key="10">
    <source>
        <dbReference type="PIRSR" id="PIRSR000447-1"/>
    </source>
</evidence>
<dbReference type="InterPro" id="IPR014031">
    <property type="entry name" value="Ketoacyl_synth_C"/>
</dbReference>
<dbReference type="PROSITE" id="PS52004">
    <property type="entry name" value="KS3_2"/>
    <property type="match status" value="1"/>
</dbReference>
<dbReference type="FunFam" id="3.40.47.10:FF:000009">
    <property type="entry name" value="3-oxoacyl-[acyl-carrier-protein] synthase 2"/>
    <property type="match status" value="1"/>
</dbReference>
<organism evidence="13 14">
    <name type="scientific">Yarrowia lipolytica</name>
    <name type="common">Candida lipolytica</name>
    <dbReference type="NCBI Taxonomy" id="4952"/>
    <lineage>
        <taxon>Eukaryota</taxon>
        <taxon>Fungi</taxon>
        <taxon>Dikarya</taxon>
        <taxon>Ascomycota</taxon>
        <taxon>Saccharomycotina</taxon>
        <taxon>Dipodascomycetes</taxon>
        <taxon>Dipodascales</taxon>
        <taxon>Dipodascales incertae sedis</taxon>
        <taxon>Yarrowia</taxon>
    </lineage>
</organism>
<feature type="active site" description="For beta-ketoacyl synthase activity" evidence="10">
    <location>
        <position position="168"/>
    </location>
</feature>
<feature type="domain" description="Ketosynthase family 3 (KS3)" evidence="12">
    <location>
        <begin position="1"/>
        <end position="419"/>
    </location>
</feature>
<evidence type="ECO:0000256" key="8">
    <source>
        <dbReference type="ARBA" id="ARBA00049541"/>
    </source>
</evidence>
<dbReference type="PROSITE" id="PS00606">
    <property type="entry name" value="KS3_1"/>
    <property type="match status" value="1"/>
</dbReference>
<dbReference type="EMBL" id="KZ858949">
    <property type="protein sequence ID" value="RDW28876.1"/>
    <property type="molecule type" value="Genomic_DNA"/>
</dbReference>
<evidence type="ECO:0000256" key="3">
    <source>
        <dbReference type="ARBA" id="ARBA00022679"/>
    </source>
</evidence>
<dbReference type="InterPro" id="IPR014030">
    <property type="entry name" value="Ketoacyl_synth_N"/>
</dbReference>